<evidence type="ECO:0000259" key="1">
    <source>
        <dbReference type="PROSITE" id="PS50943"/>
    </source>
</evidence>
<dbReference type="GO" id="GO:0003677">
    <property type="term" value="F:DNA binding"/>
    <property type="evidence" value="ECO:0007669"/>
    <property type="project" value="InterPro"/>
</dbReference>
<dbReference type="Gene3D" id="1.10.260.40">
    <property type="entry name" value="lambda repressor-like DNA-binding domains"/>
    <property type="match status" value="1"/>
</dbReference>
<dbReference type="CDD" id="cd00093">
    <property type="entry name" value="HTH_XRE"/>
    <property type="match status" value="1"/>
</dbReference>
<dbReference type="Pfam" id="PF01381">
    <property type="entry name" value="HTH_3"/>
    <property type="match status" value="1"/>
</dbReference>
<dbReference type="RefSeq" id="WP_115432322.1">
    <property type="nucleotide sequence ID" value="NZ_CP031337.1"/>
</dbReference>
<dbReference type="SUPFAM" id="SSF47413">
    <property type="entry name" value="lambda repressor-like DNA-binding domains"/>
    <property type="match status" value="1"/>
</dbReference>
<reference evidence="2 3" key="1">
    <citation type="submission" date="2018-07" db="EMBL/GenBank/DDBJ databases">
        <title>Crenobacter cavernae sp. nov., isolated from a karst cave.</title>
        <authorList>
            <person name="Zhu H."/>
        </authorList>
    </citation>
    <scope>NUCLEOTIDE SEQUENCE [LARGE SCALE GENOMIC DNA]</scope>
    <source>
        <strain evidence="2 3">K1W11S-77</strain>
    </source>
</reference>
<gene>
    <name evidence="2" type="ORF">DWG20_02650</name>
</gene>
<dbReference type="KEGG" id="ccah:DWG20_02650"/>
<dbReference type="InterPro" id="IPR001387">
    <property type="entry name" value="Cro/C1-type_HTH"/>
</dbReference>
<dbReference type="EMBL" id="CP031337">
    <property type="protein sequence ID" value="AXK38414.1"/>
    <property type="molecule type" value="Genomic_DNA"/>
</dbReference>
<sequence length="105" mass="11789">MNFTSPAELVRQARYLSDKNQQEFGALLGKDQSLISRYERGRSVPPTEVTMHCMHILNAATPSKEEVSLETLLTTIRQRLAAPSHARARALLFELLNELTAPRNA</sequence>
<evidence type="ECO:0000313" key="2">
    <source>
        <dbReference type="EMBL" id="AXK38414.1"/>
    </source>
</evidence>
<organism evidence="2 3">
    <name type="scientific">Crenobacter cavernae</name>
    <dbReference type="NCBI Taxonomy" id="2290923"/>
    <lineage>
        <taxon>Bacteria</taxon>
        <taxon>Pseudomonadati</taxon>
        <taxon>Pseudomonadota</taxon>
        <taxon>Betaproteobacteria</taxon>
        <taxon>Neisseriales</taxon>
        <taxon>Neisseriaceae</taxon>
        <taxon>Crenobacter</taxon>
    </lineage>
</organism>
<dbReference type="PROSITE" id="PS50943">
    <property type="entry name" value="HTH_CROC1"/>
    <property type="match status" value="1"/>
</dbReference>
<name>A0A345Y3B2_9NEIS</name>
<feature type="domain" description="HTH cro/C1-type" evidence="1">
    <location>
        <begin position="10"/>
        <end position="49"/>
    </location>
</feature>
<dbReference type="AlphaFoldDB" id="A0A345Y3B2"/>
<evidence type="ECO:0000313" key="3">
    <source>
        <dbReference type="Proteomes" id="UP000254537"/>
    </source>
</evidence>
<dbReference type="Proteomes" id="UP000254537">
    <property type="component" value="Chromosome"/>
</dbReference>
<protein>
    <submittedName>
        <fullName evidence="2">XRE family transcriptional regulator</fullName>
    </submittedName>
</protein>
<proteinExistence type="predicted"/>
<dbReference type="OrthoDB" id="9132887at2"/>
<accession>A0A345Y3B2</accession>
<dbReference type="InterPro" id="IPR010982">
    <property type="entry name" value="Lambda_DNA-bd_dom_sf"/>
</dbReference>